<protein>
    <submittedName>
        <fullName evidence="2">Uncharacterized protein</fullName>
    </submittedName>
</protein>
<keyword evidence="3" id="KW-1185">Reference proteome</keyword>
<organism evidence="2 3">
    <name type="scientific">Parachaetomium inaequale</name>
    <dbReference type="NCBI Taxonomy" id="2588326"/>
    <lineage>
        <taxon>Eukaryota</taxon>
        <taxon>Fungi</taxon>
        <taxon>Dikarya</taxon>
        <taxon>Ascomycota</taxon>
        <taxon>Pezizomycotina</taxon>
        <taxon>Sordariomycetes</taxon>
        <taxon>Sordariomycetidae</taxon>
        <taxon>Sordariales</taxon>
        <taxon>Chaetomiaceae</taxon>
        <taxon>Parachaetomium</taxon>
    </lineage>
</organism>
<accession>A0AAN6P6E8</accession>
<evidence type="ECO:0000313" key="2">
    <source>
        <dbReference type="EMBL" id="KAK4032611.1"/>
    </source>
</evidence>
<dbReference type="EMBL" id="MU854590">
    <property type="protein sequence ID" value="KAK4032611.1"/>
    <property type="molecule type" value="Genomic_DNA"/>
</dbReference>
<feature type="region of interest" description="Disordered" evidence="1">
    <location>
        <begin position="29"/>
        <end position="62"/>
    </location>
</feature>
<dbReference type="PANTHER" id="PTHR35896:SF3">
    <property type="entry name" value="MAJOR FACILITATOR SUPERFAMILY TRANSPORTER"/>
    <property type="match status" value="1"/>
</dbReference>
<dbReference type="AlphaFoldDB" id="A0AAN6P6E8"/>
<comment type="caution">
    <text evidence="2">The sequence shown here is derived from an EMBL/GenBank/DDBJ whole genome shotgun (WGS) entry which is preliminary data.</text>
</comment>
<evidence type="ECO:0000256" key="1">
    <source>
        <dbReference type="SAM" id="MobiDB-lite"/>
    </source>
</evidence>
<dbReference type="InterPro" id="IPR053008">
    <property type="entry name" value="Phomopsin_biosynth_assoc"/>
</dbReference>
<gene>
    <name evidence="2" type="ORF">C8A01DRAFT_40937</name>
</gene>
<name>A0AAN6P6E8_9PEZI</name>
<sequence length="258" mass="28365">MAQFLQQTVFRWWEERLHRRSIEVLGMLDDEPTRQTAPAEEDAGDSGAEGGPGGPFCSSEHEKFPAAPRTAILERKRPGAWSGWSYLLKAALLAAAFLGGWELAAPPPTSLHEHVLTQDGKSFPSGQLTWAQTFTPLPCGKTPSEAIAQGHFDPIATAWLPPKCIDYELVDEFAALHNWKFYAFPNGTGQYTDDPDTLGSQTAPIWTTRRWHAAHCFITDGETVKQGHTDHCITTILDLADGDPDVVGAILEIIYPPC</sequence>
<proteinExistence type="predicted"/>
<reference evidence="3" key="1">
    <citation type="journal article" date="2023" name="Mol. Phylogenet. Evol.">
        <title>Genome-scale phylogeny and comparative genomics of the fungal order Sordariales.</title>
        <authorList>
            <person name="Hensen N."/>
            <person name="Bonometti L."/>
            <person name="Westerberg I."/>
            <person name="Brannstrom I.O."/>
            <person name="Guillou S."/>
            <person name="Cros-Aarteil S."/>
            <person name="Calhoun S."/>
            <person name="Haridas S."/>
            <person name="Kuo A."/>
            <person name="Mondo S."/>
            <person name="Pangilinan J."/>
            <person name="Riley R."/>
            <person name="LaButti K."/>
            <person name="Andreopoulos B."/>
            <person name="Lipzen A."/>
            <person name="Chen C."/>
            <person name="Yan M."/>
            <person name="Daum C."/>
            <person name="Ng V."/>
            <person name="Clum A."/>
            <person name="Steindorff A."/>
            <person name="Ohm R.A."/>
            <person name="Martin F."/>
            <person name="Silar P."/>
            <person name="Natvig D.O."/>
            <person name="Lalanne C."/>
            <person name="Gautier V."/>
            <person name="Ament-Velasquez S.L."/>
            <person name="Kruys A."/>
            <person name="Hutchinson M.I."/>
            <person name="Powell A.J."/>
            <person name="Barry K."/>
            <person name="Miller A.N."/>
            <person name="Grigoriev I.V."/>
            <person name="Debuchy R."/>
            <person name="Gladieux P."/>
            <person name="Hiltunen Thoren M."/>
            <person name="Johannesson H."/>
        </authorList>
    </citation>
    <scope>NUCLEOTIDE SEQUENCE [LARGE SCALE GENOMIC DNA]</scope>
    <source>
        <strain evidence="3">CBS 284.82</strain>
    </source>
</reference>
<evidence type="ECO:0000313" key="3">
    <source>
        <dbReference type="Proteomes" id="UP001303115"/>
    </source>
</evidence>
<dbReference type="PANTHER" id="PTHR35896">
    <property type="entry name" value="IG-LIKE DOMAIN-CONTAINING PROTEIN"/>
    <property type="match status" value="1"/>
</dbReference>
<dbReference type="Proteomes" id="UP001303115">
    <property type="component" value="Unassembled WGS sequence"/>
</dbReference>